<protein>
    <submittedName>
        <fullName evidence="2">Uncharacterized protein</fullName>
    </submittedName>
</protein>
<evidence type="ECO:0000313" key="2">
    <source>
        <dbReference type="EMBL" id="VDP64105.1"/>
    </source>
</evidence>
<dbReference type="STRING" id="31246.A0A183PH41"/>
<dbReference type="Proteomes" id="UP000269396">
    <property type="component" value="Unassembled WGS sequence"/>
</dbReference>
<keyword evidence="3" id="KW-1185">Reference proteome</keyword>
<feature type="region of interest" description="Disordered" evidence="1">
    <location>
        <begin position="53"/>
        <end position="73"/>
    </location>
</feature>
<evidence type="ECO:0000256" key="1">
    <source>
        <dbReference type="SAM" id="MobiDB-lite"/>
    </source>
</evidence>
<accession>A0A183PH41</accession>
<proteinExistence type="predicted"/>
<name>A0A183PH41_9TREM</name>
<sequence length="110" mass="12651">MKQLYDTTKKLEGKYCKPERPVKNKEGKPVTEIQEQRNGRVDYFEELLNRQDPLSPSDIKSAQAKRPTDVTLPTTEETKHLKVWIQPHYGTSFDTLVLVAEKIVTIIANP</sequence>
<evidence type="ECO:0000313" key="3">
    <source>
        <dbReference type="Proteomes" id="UP000269396"/>
    </source>
</evidence>
<gene>
    <name evidence="2" type="ORF">SMTD_LOCUS13674</name>
</gene>
<reference evidence="2 3" key="1">
    <citation type="submission" date="2018-11" db="EMBL/GenBank/DDBJ databases">
        <authorList>
            <consortium name="Pathogen Informatics"/>
        </authorList>
    </citation>
    <scope>NUCLEOTIDE SEQUENCE [LARGE SCALE GENOMIC DNA]</scope>
    <source>
        <strain>Denwood</strain>
        <strain evidence="3">Zambia</strain>
    </source>
</reference>
<organism evidence="2 3">
    <name type="scientific">Schistosoma mattheei</name>
    <dbReference type="NCBI Taxonomy" id="31246"/>
    <lineage>
        <taxon>Eukaryota</taxon>
        <taxon>Metazoa</taxon>
        <taxon>Spiralia</taxon>
        <taxon>Lophotrochozoa</taxon>
        <taxon>Platyhelminthes</taxon>
        <taxon>Trematoda</taxon>
        <taxon>Digenea</taxon>
        <taxon>Strigeidida</taxon>
        <taxon>Schistosomatoidea</taxon>
        <taxon>Schistosomatidae</taxon>
        <taxon>Schistosoma</taxon>
    </lineage>
</organism>
<dbReference type="AlphaFoldDB" id="A0A183PH41"/>
<dbReference type="EMBL" id="UZAL01033768">
    <property type="protein sequence ID" value="VDP64105.1"/>
    <property type="molecule type" value="Genomic_DNA"/>
</dbReference>